<name>A0A645CA50_9ZZZZ</name>
<dbReference type="EMBL" id="VSSQ01025579">
    <property type="protein sequence ID" value="MPM73804.1"/>
    <property type="molecule type" value="Genomic_DNA"/>
</dbReference>
<accession>A0A645CA50</accession>
<organism evidence="1">
    <name type="scientific">bioreactor metagenome</name>
    <dbReference type="NCBI Taxonomy" id="1076179"/>
    <lineage>
        <taxon>unclassified sequences</taxon>
        <taxon>metagenomes</taxon>
        <taxon>ecological metagenomes</taxon>
    </lineage>
</organism>
<proteinExistence type="predicted"/>
<comment type="caution">
    <text evidence="1">The sequence shown here is derived from an EMBL/GenBank/DDBJ whole genome shotgun (WGS) entry which is preliminary data.</text>
</comment>
<protein>
    <submittedName>
        <fullName evidence="1">Uncharacterized protein</fullName>
    </submittedName>
</protein>
<reference evidence="1" key="1">
    <citation type="submission" date="2019-08" db="EMBL/GenBank/DDBJ databases">
        <authorList>
            <person name="Kucharzyk K."/>
            <person name="Murdoch R.W."/>
            <person name="Higgins S."/>
            <person name="Loffler F."/>
        </authorList>
    </citation>
    <scope>NUCLEOTIDE SEQUENCE</scope>
</reference>
<gene>
    <name evidence="1" type="ORF">SDC9_120789</name>
</gene>
<dbReference type="AlphaFoldDB" id="A0A645CA50"/>
<evidence type="ECO:0000313" key="1">
    <source>
        <dbReference type="EMBL" id="MPM73804.1"/>
    </source>
</evidence>
<sequence>MPKDVAPTNVKKTFKAPAGITAVPIINMAKIKKILAVIIIVLA</sequence>